<protein>
    <submittedName>
        <fullName evidence="2">Uncharacterized protein</fullName>
    </submittedName>
</protein>
<reference evidence="2 3" key="1">
    <citation type="journal article" date="2019" name="Commun. Biol.">
        <title>The bagworm genome reveals a unique fibroin gene that provides high tensile strength.</title>
        <authorList>
            <person name="Kono N."/>
            <person name="Nakamura H."/>
            <person name="Ohtoshi R."/>
            <person name="Tomita M."/>
            <person name="Numata K."/>
            <person name="Arakawa K."/>
        </authorList>
    </citation>
    <scope>NUCLEOTIDE SEQUENCE [LARGE SCALE GENOMIC DNA]</scope>
</reference>
<dbReference type="AlphaFoldDB" id="A0A4C1WSL4"/>
<dbReference type="Proteomes" id="UP000299102">
    <property type="component" value="Unassembled WGS sequence"/>
</dbReference>
<evidence type="ECO:0000313" key="3">
    <source>
        <dbReference type="Proteomes" id="UP000299102"/>
    </source>
</evidence>
<organism evidence="2 3">
    <name type="scientific">Eumeta variegata</name>
    <name type="common">Bagworm moth</name>
    <name type="synonym">Eumeta japonica</name>
    <dbReference type="NCBI Taxonomy" id="151549"/>
    <lineage>
        <taxon>Eukaryota</taxon>
        <taxon>Metazoa</taxon>
        <taxon>Ecdysozoa</taxon>
        <taxon>Arthropoda</taxon>
        <taxon>Hexapoda</taxon>
        <taxon>Insecta</taxon>
        <taxon>Pterygota</taxon>
        <taxon>Neoptera</taxon>
        <taxon>Endopterygota</taxon>
        <taxon>Lepidoptera</taxon>
        <taxon>Glossata</taxon>
        <taxon>Ditrysia</taxon>
        <taxon>Tineoidea</taxon>
        <taxon>Psychidae</taxon>
        <taxon>Oiketicinae</taxon>
        <taxon>Eumeta</taxon>
    </lineage>
</organism>
<feature type="region of interest" description="Disordered" evidence="1">
    <location>
        <begin position="1"/>
        <end position="26"/>
    </location>
</feature>
<gene>
    <name evidence="2" type="ORF">EVAR_36466_1</name>
</gene>
<proteinExistence type="predicted"/>
<name>A0A4C1WSL4_EUMVA</name>
<accession>A0A4C1WSL4</accession>
<keyword evidence="3" id="KW-1185">Reference proteome</keyword>
<evidence type="ECO:0000313" key="2">
    <source>
        <dbReference type="EMBL" id="GBP54251.1"/>
    </source>
</evidence>
<dbReference type="EMBL" id="BGZK01000642">
    <property type="protein sequence ID" value="GBP54251.1"/>
    <property type="molecule type" value="Genomic_DNA"/>
</dbReference>
<sequence>MTCKNQAPGASFLRSRCKPKDRSEHPITSRASLGYELILAIKHHTRRLYWFAEFKRVSFSITNFVMVAQQKYLYCAPYMIEIQRHMTYHQIRASLGLDVNEMEISREWVNLKSGSEIQGSGDLWIPIRKTGSGTNMPDPVIGSSDSNLWQNNRVVA</sequence>
<evidence type="ECO:0000256" key="1">
    <source>
        <dbReference type="SAM" id="MobiDB-lite"/>
    </source>
</evidence>
<comment type="caution">
    <text evidence="2">The sequence shown here is derived from an EMBL/GenBank/DDBJ whole genome shotgun (WGS) entry which is preliminary data.</text>
</comment>